<dbReference type="InterPro" id="IPR008546">
    <property type="entry name" value="VAN3-bd-like_auxin_canal"/>
</dbReference>
<feature type="domain" description="VAN3-binding protein-like auxin canalisation" evidence="1">
    <location>
        <begin position="13"/>
        <end position="252"/>
    </location>
</feature>
<dbReference type="Proteomes" id="UP001140206">
    <property type="component" value="Chromosome 5"/>
</dbReference>
<dbReference type="PANTHER" id="PTHR31351:SF25">
    <property type="entry name" value="AUXIN CANALIZATION PROTEIN (DUF828)"/>
    <property type="match status" value="1"/>
</dbReference>
<evidence type="ECO:0000313" key="3">
    <source>
        <dbReference type="EMBL" id="KAJ4745061.1"/>
    </source>
</evidence>
<organism evidence="3 4">
    <name type="scientific">Rhynchospora pubera</name>
    <dbReference type="NCBI Taxonomy" id="906938"/>
    <lineage>
        <taxon>Eukaryota</taxon>
        <taxon>Viridiplantae</taxon>
        <taxon>Streptophyta</taxon>
        <taxon>Embryophyta</taxon>
        <taxon>Tracheophyta</taxon>
        <taxon>Spermatophyta</taxon>
        <taxon>Magnoliopsida</taxon>
        <taxon>Liliopsida</taxon>
        <taxon>Poales</taxon>
        <taxon>Cyperaceae</taxon>
        <taxon>Cyperoideae</taxon>
        <taxon>Rhynchosporeae</taxon>
        <taxon>Rhynchospora</taxon>
    </lineage>
</organism>
<dbReference type="PANTHER" id="PTHR31351">
    <property type="entry name" value="EXPRESSED PROTEIN"/>
    <property type="match status" value="1"/>
</dbReference>
<evidence type="ECO:0000313" key="4">
    <source>
        <dbReference type="Proteomes" id="UP001140206"/>
    </source>
</evidence>
<name>A0AAV8BR01_9POAL</name>
<evidence type="ECO:0000259" key="2">
    <source>
        <dbReference type="Pfam" id="PF08458"/>
    </source>
</evidence>
<dbReference type="EMBL" id="JAMFTS010000005">
    <property type="protein sequence ID" value="KAJ4745061.1"/>
    <property type="molecule type" value="Genomic_DNA"/>
</dbReference>
<dbReference type="Pfam" id="PF05703">
    <property type="entry name" value="Auxin_canalis"/>
    <property type="match status" value="1"/>
</dbReference>
<dbReference type="InterPro" id="IPR040269">
    <property type="entry name" value="VAB"/>
</dbReference>
<feature type="domain" description="Pleckstrin-like plant" evidence="2">
    <location>
        <begin position="293"/>
        <end position="389"/>
    </location>
</feature>
<evidence type="ECO:0000259" key="1">
    <source>
        <dbReference type="Pfam" id="PF05703"/>
    </source>
</evidence>
<comment type="caution">
    <text evidence="3">The sequence shown here is derived from an EMBL/GenBank/DDBJ whole genome shotgun (WGS) entry which is preliminary data.</text>
</comment>
<accession>A0AAV8BR01</accession>
<dbReference type="InterPro" id="IPR013666">
    <property type="entry name" value="PH_pln"/>
</dbReference>
<reference evidence="3" key="1">
    <citation type="submission" date="2022-08" db="EMBL/GenBank/DDBJ databases">
        <authorList>
            <person name="Marques A."/>
        </authorList>
    </citation>
    <scope>NUCLEOTIDE SEQUENCE</scope>
    <source>
        <strain evidence="3">RhyPub2mFocal</strain>
        <tissue evidence="3">Leaves</tissue>
    </source>
</reference>
<sequence length="402" mass="44648">MNLERQMMKPDSTPPEPMDVLSNEWCSYAIQVFQPKLEDCVAKSMDKSIVAIKDNNITPSLRGNHIKVDSDDLSGLPSWNFDDLKSWIWIQKAIHPELDYDLCMKKKWFSRKITHWNGINIKKWMKELKQRRKEEERLQNAEVHAAISVAGVAAALAAVAAQNTGPRIDGSLHQQQQQPTDPLRETAVASAAALVAAQCVQVAEAVGAKKEQIASAINSAVAATDANNILTLTAAAATSLRGAAALRSRPCRSAGISPRAHKDFDFDYSRSKASLAKGDEILVATPDVIFILGKCRLRSVSAILNREGKIILKIKKPNMLMAFSSANESVVYDLDLSLNNLGPEKKDEKEEEPFSFKIATSKGKIKLKIYDHVLYKKWVTTINHMLTLSKTFRGYELESCEN</sequence>
<keyword evidence="4" id="KW-1185">Reference proteome</keyword>
<protein>
    <submittedName>
        <fullName evidence="3">Auxin canalization protein (DUF828)</fullName>
    </submittedName>
</protein>
<proteinExistence type="predicted"/>
<gene>
    <name evidence="3" type="ORF">LUZ62_079466</name>
</gene>
<dbReference type="AlphaFoldDB" id="A0AAV8BR01"/>
<dbReference type="Pfam" id="PF08458">
    <property type="entry name" value="PH_2"/>
    <property type="match status" value="1"/>
</dbReference>